<reference evidence="5" key="1">
    <citation type="submission" date="2020-10" db="EMBL/GenBank/DDBJ databases">
        <title>Unveiling of a novel bifunctional photoreceptor, Dualchrome1, isolated from a cosmopolitan green alga.</title>
        <authorList>
            <person name="Suzuki S."/>
            <person name="Kawachi M."/>
        </authorList>
    </citation>
    <scope>NUCLEOTIDE SEQUENCE</scope>
    <source>
        <strain evidence="5">NIES 2893</strain>
    </source>
</reference>
<dbReference type="PROSITE" id="PS50297">
    <property type="entry name" value="ANK_REP_REGION"/>
    <property type="match status" value="2"/>
</dbReference>
<dbReference type="Proteomes" id="UP000660262">
    <property type="component" value="Unassembled WGS sequence"/>
</dbReference>
<comment type="caution">
    <text evidence="5">The sequence shown here is derived from an EMBL/GenBank/DDBJ whole genome shotgun (WGS) entry which is preliminary data.</text>
</comment>
<dbReference type="Gene3D" id="1.25.40.20">
    <property type="entry name" value="Ankyrin repeat-containing domain"/>
    <property type="match status" value="2"/>
</dbReference>
<dbReference type="EMBL" id="BNJQ01000002">
    <property type="protein sequence ID" value="GHP01965.1"/>
    <property type="molecule type" value="Genomic_DNA"/>
</dbReference>
<dbReference type="PANTHER" id="PTHR24203">
    <property type="entry name" value="ANKYRIN REPEAT FAMILY PROTEIN"/>
    <property type="match status" value="1"/>
</dbReference>
<dbReference type="InterPro" id="IPR002110">
    <property type="entry name" value="Ankyrin_rpt"/>
</dbReference>
<dbReference type="OrthoDB" id="194358at2759"/>
<name>A0A830H4K6_9CHLO</name>
<feature type="repeat" description="ANK" evidence="3">
    <location>
        <begin position="264"/>
        <end position="296"/>
    </location>
</feature>
<feature type="repeat" description="ANK" evidence="3">
    <location>
        <begin position="187"/>
        <end position="223"/>
    </location>
</feature>
<dbReference type="Pfam" id="PF12796">
    <property type="entry name" value="Ank_2"/>
    <property type="match status" value="1"/>
</dbReference>
<evidence type="ECO:0000256" key="4">
    <source>
        <dbReference type="SAM" id="MobiDB-lite"/>
    </source>
</evidence>
<feature type="compositionally biased region" description="Acidic residues" evidence="4">
    <location>
        <begin position="66"/>
        <end position="77"/>
    </location>
</feature>
<dbReference type="PANTHER" id="PTHR24203:SF45">
    <property type="entry name" value="ANKYRIN REPEAT DOMAIN 6"/>
    <property type="match status" value="1"/>
</dbReference>
<keyword evidence="6" id="KW-1185">Reference proteome</keyword>
<organism evidence="5 6">
    <name type="scientific">Pycnococcus provasolii</name>
    <dbReference type="NCBI Taxonomy" id="41880"/>
    <lineage>
        <taxon>Eukaryota</taxon>
        <taxon>Viridiplantae</taxon>
        <taxon>Chlorophyta</taxon>
        <taxon>Pseudoscourfieldiophyceae</taxon>
        <taxon>Pseudoscourfieldiales</taxon>
        <taxon>Pycnococcaceae</taxon>
        <taxon>Pycnococcus</taxon>
    </lineage>
</organism>
<accession>A0A830H4K6</accession>
<dbReference type="SUPFAM" id="SSF48403">
    <property type="entry name" value="Ankyrin repeat"/>
    <property type="match status" value="1"/>
</dbReference>
<evidence type="ECO:0000313" key="6">
    <source>
        <dbReference type="Proteomes" id="UP000660262"/>
    </source>
</evidence>
<evidence type="ECO:0000256" key="2">
    <source>
        <dbReference type="ARBA" id="ARBA00023043"/>
    </source>
</evidence>
<dbReference type="PROSITE" id="PS50088">
    <property type="entry name" value="ANK_REPEAT"/>
    <property type="match status" value="2"/>
</dbReference>
<feature type="region of interest" description="Disordered" evidence="4">
    <location>
        <begin position="440"/>
        <end position="468"/>
    </location>
</feature>
<evidence type="ECO:0000256" key="3">
    <source>
        <dbReference type="PROSITE-ProRule" id="PRU00023"/>
    </source>
</evidence>
<protein>
    <submittedName>
        <fullName evidence="5">Uncharacterized protein</fullName>
    </submittedName>
</protein>
<evidence type="ECO:0000313" key="5">
    <source>
        <dbReference type="EMBL" id="GHP01965.1"/>
    </source>
</evidence>
<gene>
    <name evidence="5" type="ORF">PPROV_000072100</name>
</gene>
<keyword evidence="1" id="KW-0677">Repeat</keyword>
<proteinExistence type="predicted"/>
<feature type="region of interest" description="Disordered" evidence="4">
    <location>
        <begin position="31"/>
        <end position="77"/>
    </location>
</feature>
<feature type="compositionally biased region" description="Low complexity" evidence="4">
    <location>
        <begin position="447"/>
        <end position="463"/>
    </location>
</feature>
<dbReference type="AlphaFoldDB" id="A0A830H4K6"/>
<dbReference type="InterPro" id="IPR036770">
    <property type="entry name" value="Ankyrin_rpt-contain_sf"/>
</dbReference>
<dbReference type="SMART" id="SM00248">
    <property type="entry name" value="ANK"/>
    <property type="match status" value="5"/>
</dbReference>
<evidence type="ECO:0000256" key="1">
    <source>
        <dbReference type="ARBA" id="ARBA00022737"/>
    </source>
</evidence>
<keyword evidence="2 3" id="KW-0040">ANK repeat</keyword>
<sequence>MAAGTEAAPLAPLALPPIQIPVVQAVQAVDDDGDADAVSPLPVTRNPSSFDDDVAAGEPALVEKQDGEEEDEEEGDDLTMQIPLSCFTPRGGPLAVIRAWRSRRQQIPKVIEAARTSDEEFLRRALKRKPALSMGIERFTRRTVLSAAAKSGTAQCVRLVLQAALESSKYERNTRAMRDYVNLAGLGGRTALHLACSRRFGKESVEVVNILINANADLTSRDSEFFWTPLHFAYAARRPDAVEALLRAAGDGLMSKFINACDGSGLTPLMLACRSGCTKCVRVLMDHGAPIAMRTTGSGAMGGGSTGMHYAARSGAVDVIWLLVLEHADALPVINHNGWSPLDVSRRFRQGHVATLLNTLWNVEEDGHEVLWLYIGSIIFLIHRLNELSQEMKSVRSTPSAATSMKNGKVPLSYYNAAYDKVEVYRDSCGDECGDDDDYDDDDFDDGASSTSTATMATPPSCSSDDRMPPSMSTLCNVAQLKALEPRCAFCRCGITNLDLEWKACARGD</sequence>